<dbReference type="EMBL" id="JARJCW010000021">
    <property type="protein sequence ID" value="KAJ7213473.1"/>
    <property type="molecule type" value="Genomic_DNA"/>
</dbReference>
<dbReference type="Proteomes" id="UP001219525">
    <property type="component" value="Unassembled WGS sequence"/>
</dbReference>
<protein>
    <submittedName>
        <fullName evidence="1">Uncharacterized protein</fullName>
    </submittedName>
</protein>
<evidence type="ECO:0000313" key="2">
    <source>
        <dbReference type="Proteomes" id="UP001219525"/>
    </source>
</evidence>
<evidence type="ECO:0000313" key="1">
    <source>
        <dbReference type="EMBL" id="KAJ7213473.1"/>
    </source>
</evidence>
<sequence length="193" mass="21099">MHTLRRFFSCSLELASRSSAEGLHVSNVLGRANSVAYSQKRDATRPRITLRALRLTPRARERAAGVEYTVTLRWNPPTSTLDGRCASCYRLAAAIVCANRRSRAQQACQRRRSGAISTSQHTFIHSVARIMLRVPVRWFSETVSTDTPRSTGFVALPVSLSVELAAATAVPWTQLAAAILCLSGDPLSSSKEA</sequence>
<reference evidence="1" key="1">
    <citation type="submission" date="2023-03" db="EMBL/GenBank/DDBJ databases">
        <title>Massive genome expansion in bonnet fungi (Mycena s.s.) driven by repeated elements and novel gene families across ecological guilds.</title>
        <authorList>
            <consortium name="Lawrence Berkeley National Laboratory"/>
            <person name="Harder C.B."/>
            <person name="Miyauchi S."/>
            <person name="Viragh M."/>
            <person name="Kuo A."/>
            <person name="Thoen E."/>
            <person name="Andreopoulos B."/>
            <person name="Lu D."/>
            <person name="Skrede I."/>
            <person name="Drula E."/>
            <person name="Henrissat B."/>
            <person name="Morin E."/>
            <person name="Kohler A."/>
            <person name="Barry K."/>
            <person name="LaButti K."/>
            <person name="Morin E."/>
            <person name="Salamov A."/>
            <person name="Lipzen A."/>
            <person name="Mereny Z."/>
            <person name="Hegedus B."/>
            <person name="Baldrian P."/>
            <person name="Stursova M."/>
            <person name="Weitz H."/>
            <person name="Taylor A."/>
            <person name="Grigoriev I.V."/>
            <person name="Nagy L.G."/>
            <person name="Martin F."/>
            <person name="Kauserud H."/>
        </authorList>
    </citation>
    <scope>NUCLEOTIDE SEQUENCE</scope>
    <source>
        <strain evidence="1">9144</strain>
    </source>
</reference>
<organism evidence="1 2">
    <name type="scientific">Mycena pura</name>
    <dbReference type="NCBI Taxonomy" id="153505"/>
    <lineage>
        <taxon>Eukaryota</taxon>
        <taxon>Fungi</taxon>
        <taxon>Dikarya</taxon>
        <taxon>Basidiomycota</taxon>
        <taxon>Agaricomycotina</taxon>
        <taxon>Agaricomycetes</taxon>
        <taxon>Agaricomycetidae</taxon>
        <taxon>Agaricales</taxon>
        <taxon>Marasmiineae</taxon>
        <taxon>Mycenaceae</taxon>
        <taxon>Mycena</taxon>
    </lineage>
</organism>
<comment type="caution">
    <text evidence="1">The sequence shown here is derived from an EMBL/GenBank/DDBJ whole genome shotgun (WGS) entry which is preliminary data.</text>
</comment>
<name>A0AAD6VI55_9AGAR</name>
<accession>A0AAD6VI55</accession>
<gene>
    <name evidence="1" type="ORF">GGX14DRAFT_563790</name>
</gene>
<dbReference type="AlphaFoldDB" id="A0AAD6VI55"/>
<proteinExistence type="predicted"/>
<keyword evidence="2" id="KW-1185">Reference proteome</keyword>